<protein>
    <submittedName>
        <fullName evidence="1">Uncharacterized protein</fullName>
    </submittedName>
</protein>
<gene>
    <name evidence="1" type="ORF">OIU79_009435</name>
</gene>
<comment type="caution">
    <text evidence="1">The sequence shown here is derived from an EMBL/GenBank/DDBJ whole genome shotgun (WGS) entry which is preliminary data.</text>
</comment>
<proteinExistence type="predicted"/>
<organism evidence="1 2">
    <name type="scientific">Salix purpurea</name>
    <name type="common">Purple osier willow</name>
    <dbReference type="NCBI Taxonomy" id="77065"/>
    <lineage>
        <taxon>Eukaryota</taxon>
        <taxon>Viridiplantae</taxon>
        <taxon>Streptophyta</taxon>
        <taxon>Embryophyta</taxon>
        <taxon>Tracheophyta</taxon>
        <taxon>Spermatophyta</taxon>
        <taxon>Magnoliopsida</taxon>
        <taxon>eudicotyledons</taxon>
        <taxon>Gunneridae</taxon>
        <taxon>Pentapetalae</taxon>
        <taxon>rosids</taxon>
        <taxon>fabids</taxon>
        <taxon>Malpighiales</taxon>
        <taxon>Salicaceae</taxon>
        <taxon>Saliceae</taxon>
        <taxon>Salix</taxon>
    </lineage>
</organism>
<evidence type="ECO:0000313" key="1">
    <source>
        <dbReference type="EMBL" id="KAJ6713446.1"/>
    </source>
</evidence>
<dbReference type="Proteomes" id="UP001151532">
    <property type="component" value="Chromosome 1"/>
</dbReference>
<reference evidence="1" key="1">
    <citation type="submission" date="2022-11" db="EMBL/GenBank/DDBJ databases">
        <authorList>
            <person name="Hyden B.L."/>
            <person name="Feng K."/>
            <person name="Yates T."/>
            <person name="Jawdy S."/>
            <person name="Smart L.B."/>
            <person name="Muchero W."/>
        </authorList>
    </citation>
    <scope>NUCLEOTIDE SEQUENCE</scope>
    <source>
        <tissue evidence="1">Shoot tip</tissue>
    </source>
</reference>
<name>A0A9Q0TKP2_SALPP</name>
<reference evidence="1" key="2">
    <citation type="journal article" date="2023" name="Int. J. Mol. Sci.">
        <title>De Novo Assembly and Annotation of 11 Diverse Shrub Willow (Salix) Genomes Reveals Novel Gene Organization in Sex-Linked Regions.</title>
        <authorList>
            <person name="Hyden B."/>
            <person name="Feng K."/>
            <person name="Yates T.B."/>
            <person name="Jawdy S."/>
            <person name="Cereghino C."/>
            <person name="Smart L.B."/>
            <person name="Muchero W."/>
        </authorList>
    </citation>
    <scope>NUCLEOTIDE SEQUENCE</scope>
    <source>
        <tissue evidence="1">Shoot tip</tissue>
    </source>
</reference>
<evidence type="ECO:0000313" key="2">
    <source>
        <dbReference type="Proteomes" id="UP001151532"/>
    </source>
</evidence>
<keyword evidence="2" id="KW-1185">Reference proteome</keyword>
<dbReference type="EMBL" id="JAPFFK010000015">
    <property type="protein sequence ID" value="KAJ6713446.1"/>
    <property type="molecule type" value="Genomic_DNA"/>
</dbReference>
<accession>A0A9Q0TKP2</accession>
<sequence length="57" mass="6747">MALHTHEKLPHNYIFSGQKSILYPLYEKEECYKVSVVPRIQKTKFYQGSCREVQNDA</sequence>
<dbReference type="AlphaFoldDB" id="A0A9Q0TKP2"/>